<dbReference type="InterPro" id="IPR013783">
    <property type="entry name" value="Ig-like_fold"/>
</dbReference>
<feature type="domain" description="Glycosyl hydrolase family 13 catalytic" evidence="2">
    <location>
        <begin position="253"/>
        <end position="616"/>
    </location>
</feature>
<keyword evidence="4" id="KW-1185">Reference proteome</keyword>
<dbReference type="SUPFAM" id="SSF81296">
    <property type="entry name" value="E set domains"/>
    <property type="match status" value="1"/>
</dbReference>
<dbReference type="Gene3D" id="2.60.40.2320">
    <property type="match status" value="1"/>
</dbReference>
<dbReference type="Gene3D" id="2.60.40.1180">
    <property type="entry name" value="Golgi alpha-mannosidase II"/>
    <property type="match status" value="1"/>
</dbReference>
<dbReference type="Gene3D" id="3.20.20.80">
    <property type="entry name" value="Glycosidases"/>
    <property type="match status" value="1"/>
</dbReference>
<dbReference type="InterPro" id="IPR006047">
    <property type="entry name" value="GH13_cat_dom"/>
</dbReference>
<evidence type="ECO:0000313" key="3">
    <source>
        <dbReference type="EMBL" id="AGT33160.1"/>
    </source>
</evidence>
<sequence>MLHISRTFVAYLDEMDQLTVLVPKSRGVDGMAPFTMVAPGGEEIPLSVRRTEDLGETVKYVCWFASAFEFGATYWVRACSGEMTDVQIGAVVRTAAFDDQFFYEGKLGADYAKEQTIFRVWAPTATAVNVKLIPPDGGAARYVPLERGERGVWSAAVPGDWERAHYAYVACINRVWREAVDPYATAVSVNGEYGVVIDWEKTKLAPSSRPLPPLSSPVDAVIYELSIRDFTSHPDSGVTHKGKYLGLAEENTSGPNGTPTGLSYLKELGVTHVQLMPFTDFAGIDERDPSAAYNWGYNPLHLYAPEGSYATDPADPYARILELKQMIRTLHENGLRVVMDAVYNHVYDREQSSLEKLVPGYYFRYDAYGRPANGTGVGNDVASERRMARRWIVDSVTFWAKEYGLDGFRFDLMGVHDIETMKAVRDALDAIDPSILVYGEGWDLPTPLAPEQKATMANAKQLPRLAYFNDRFRDTIKGSTFHLPERGFALGDPGGREQAKTAIAGSLRALGGLFCHPLQSVNYVECHDNHTFWDKMAVANGHESETVRRKRQKLATAIVLLAQGIPFLHSGQEFYRTKGGDGNSYQAPDAVNRLDWEQKSRHEDDVRYIQGLIALRQAHGAFRLATEAEVLRHLMFFEPTPPSVIAYRLRDVAVYGPWTEIVVIHHHEEKRETIALPGEGEWDVVCDGEQSGTIPLRRVRHSLDLDGIGTWVLVRREAMGNEGGAGTEP</sequence>
<dbReference type="Pfam" id="PF00128">
    <property type="entry name" value="Alpha-amylase"/>
    <property type="match status" value="1"/>
</dbReference>
<gene>
    <name evidence="3" type="ORF">M493_14610</name>
</gene>
<dbReference type="STRING" id="1921421.M493_14610"/>
<dbReference type="Pfam" id="PF21653">
    <property type="entry name" value="pulA_all-beta"/>
    <property type="match status" value="1"/>
</dbReference>
<dbReference type="InterPro" id="IPR004193">
    <property type="entry name" value="Glyco_hydro_13_N"/>
</dbReference>
<dbReference type="InterPro" id="IPR049117">
    <property type="entry name" value="pulA_all-beta"/>
</dbReference>
<evidence type="ECO:0000313" key="4">
    <source>
        <dbReference type="Proteomes" id="UP000015500"/>
    </source>
</evidence>
<accession>S5ZFN2</accession>
<dbReference type="EMBL" id="CP006254">
    <property type="protein sequence ID" value="AGT33160.1"/>
    <property type="molecule type" value="Genomic_DNA"/>
</dbReference>
<dbReference type="Pfam" id="PF17999">
    <property type="entry name" value="PulA_N1"/>
    <property type="match status" value="1"/>
</dbReference>
<dbReference type="InterPro" id="IPR014756">
    <property type="entry name" value="Ig_E-set"/>
</dbReference>
<dbReference type="InterPro" id="IPR017853">
    <property type="entry name" value="GH"/>
</dbReference>
<dbReference type="InterPro" id="IPR040697">
    <property type="entry name" value="PulA_N1"/>
</dbReference>
<comment type="similarity">
    <text evidence="1">Belongs to the glycosyl hydrolase 13 family.</text>
</comment>
<dbReference type="Pfam" id="PF02922">
    <property type="entry name" value="CBM_48"/>
    <property type="match status" value="1"/>
</dbReference>
<evidence type="ECO:0000259" key="2">
    <source>
        <dbReference type="SMART" id="SM00642"/>
    </source>
</evidence>
<dbReference type="CDD" id="cd11341">
    <property type="entry name" value="AmyAc_Pullulanase_LD-like"/>
    <property type="match status" value="1"/>
</dbReference>
<dbReference type="NCBIfam" id="TIGR02104">
    <property type="entry name" value="pulA_typeI"/>
    <property type="match status" value="1"/>
</dbReference>
<dbReference type="Proteomes" id="UP000015500">
    <property type="component" value="Chromosome"/>
</dbReference>
<evidence type="ECO:0000256" key="1">
    <source>
        <dbReference type="ARBA" id="ARBA00008061"/>
    </source>
</evidence>
<dbReference type="SMART" id="SM00642">
    <property type="entry name" value="Aamy"/>
    <property type="match status" value="1"/>
</dbReference>
<dbReference type="InterPro" id="IPR011840">
    <property type="entry name" value="PulA_typeI"/>
</dbReference>
<dbReference type="HOGENOM" id="CLU_004744_4_1_9"/>
<protein>
    <submittedName>
        <fullName evidence="3">Pullulanase</fullName>
    </submittedName>
</protein>
<dbReference type="SUPFAM" id="SSF51445">
    <property type="entry name" value="(Trans)glycosidases"/>
    <property type="match status" value="1"/>
</dbReference>
<dbReference type="CDD" id="cd02860">
    <property type="entry name" value="E_set_Pullulanase"/>
    <property type="match status" value="1"/>
</dbReference>
<dbReference type="PANTHER" id="PTHR43002">
    <property type="entry name" value="GLYCOGEN DEBRANCHING ENZYME"/>
    <property type="match status" value="1"/>
</dbReference>
<dbReference type="GO" id="GO:0004553">
    <property type="term" value="F:hydrolase activity, hydrolyzing O-glycosyl compounds"/>
    <property type="evidence" value="ECO:0007669"/>
    <property type="project" value="InterPro"/>
</dbReference>
<dbReference type="Gene3D" id="2.60.40.10">
    <property type="entry name" value="Immunoglobulins"/>
    <property type="match status" value="1"/>
</dbReference>
<dbReference type="InterPro" id="IPR013780">
    <property type="entry name" value="Glyco_hydro_b"/>
</dbReference>
<dbReference type="PATRIC" id="fig|1345697.3.peg.2867"/>
<dbReference type="OrthoDB" id="9761875at2"/>
<dbReference type="KEGG" id="gjf:M493_14610"/>
<dbReference type="RefSeq" id="WP_020960950.1">
    <property type="nucleotide sequence ID" value="NC_022080.4"/>
</dbReference>
<dbReference type="AlphaFoldDB" id="S5ZFN2"/>
<reference evidence="3 4" key="1">
    <citation type="journal article" date="2014" name="Genome Announc.">
        <title>Complete Genome Sequence of the Thermophilic Polychlorinated Biphenyl Degrader Geobacillus sp. Strain JF8 (NBRC 109937).</title>
        <authorList>
            <person name="Shintani M."/>
            <person name="Ohtsubo Y."/>
            <person name="Fukuda K."/>
            <person name="Hosoyama A."/>
            <person name="Ohji S."/>
            <person name="Yamazoe A."/>
            <person name="Fujita N."/>
            <person name="Nagata Y."/>
            <person name="Tsuda M."/>
            <person name="Hatta T."/>
            <person name="Kimbara K."/>
        </authorList>
    </citation>
    <scope>NUCLEOTIDE SEQUENCE [LARGE SCALE GENOMIC DNA]</scope>
    <source>
        <strain evidence="3 4">JF8</strain>
    </source>
</reference>
<organism evidence="3 4">
    <name type="scientific">Geobacillus genomosp. 3</name>
    <dbReference type="NCBI Taxonomy" id="1921421"/>
    <lineage>
        <taxon>Bacteria</taxon>
        <taxon>Bacillati</taxon>
        <taxon>Bacillota</taxon>
        <taxon>Bacilli</taxon>
        <taxon>Bacillales</taxon>
        <taxon>Anoxybacillaceae</taxon>
        <taxon>Geobacillus</taxon>
    </lineage>
</organism>
<name>S5ZFN2_GEOG3</name>
<dbReference type="GO" id="GO:0005975">
    <property type="term" value="P:carbohydrate metabolic process"/>
    <property type="evidence" value="ECO:0007669"/>
    <property type="project" value="InterPro"/>
</dbReference>
<proteinExistence type="inferred from homology"/>